<gene>
    <name evidence="2" type="primary">LOC107266061</name>
</gene>
<proteinExistence type="predicted"/>
<keyword evidence="1" id="KW-1185">Reference proteome</keyword>
<evidence type="ECO:0000313" key="2">
    <source>
        <dbReference type="RefSeq" id="XP_024939119.1"/>
    </source>
</evidence>
<dbReference type="GeneID" id="107266061"/>
<accession>A0AAJ7REF1</accession>
<organism evidence="1 2">
    <name type="scientific">Cephus cinctus</name>
    <name type="common">Wheat stem sawfly</name>
    <dbReference type="NCBI Taxonomy" id="211228"/>
    <lineage>
        <taxon>Eukaryota</taxon>
        <taxon>Metazoa</taxon>
        <taxon>Ecdysozoa</taxon>
        <taxon>Arthropoda</taxon>
        <taxon>Hexapoda</taxon>
        <taxon>Insecta</taxon>
        <taxon>Pterygota</taxon>
        <taxon>Neoptera</taxon>
        <taxon>Endopterygota</taxon>
        <taxon>Hymenoptera</taxon>
        <taxon>Cephoidea</taxon>
        <taxon>Cephidae</taxon>
        <taxon>Cephus</taxon>
    </lineage>
</organism>
<dbReference type="AlphaFoldDB" id="A0AAJ7REF1"/>
<dbReference type="KEGG" id="ccin:107266061"/>
<reference evidence="2" key="1">
    <citation type="submission" date="2025-08" db="UniProtKB">
        <authorList>
            <consortium name="RefSeq"/>
        </authorList>
    </citation>
    <scope>IDENTIFICATION</scope>
</reference>
<sequence>MEQGRQISLQIHTRAHSSGWNSSSQIASRGGYHSHGSSTYCYPSPFAHGHHLITALGYDHGPVVHIGADTSYTIQWVIRMQDALFTAYAHPAAYRYGDINQ</sequence>
<dbReference type="Proteomes" id="UP000694920">
    <property type="component" value="Unplaced"/>
</dbReference>
<dbReference type="RefSeq" id="XP_024939119.1">
    <property type="nucleotide sequence ID" value="XM_025083351.1"/>
</dbReference>
<protein>
    <submittedName>
        <fullName evidence="2">Uncharacterized protein LOC107266061 isoform X1</fullName>
    </submittedName>
</protein>
<name>A0AAJ7REF1_CEPCN</name>
<evidence type="ECO:0000313" key="1">
    <source>
        <dbReference type="Proteomes" id="UP000694920"/>
    </source>
</evidence>